<feature type="chain" id="PRO_5045805414" description="Secreted protein" evidence="2">
    <location>
        <begin position="30"/>
        <end position="101"/>
    </location>
</feature>
<name>A0ABU7CIH2_9TELE</name>
<gene>
    <name evidence="3" type="ORF">ATANTOWER_025687</name>
</gene>
<dbReference type="EMBL" id="JAHUTI010094487">
    <property type="protein sequence ID" value="MED6262776.1"/>
    <property type="molecule type" value="Genomic_DNA"/>
</dbReference>
<proteinExistence type="predicted"/>
<feature type="signal peptide" evidence="2">
    <location>
        <begin position="1"/>
        <end position="29"/>
    </location>
</feature>
<keyword evidence="2" id="KW-0732">Signal</keyword>
<comment type="caution">
    <text evidence="3">The sequence shown here is derived from an EMBL/GenBank/DDBJ whole genome shotgun (WGS) entry which is preliminary data.</text>
</comment>
<evidence type="ECO:0000256" key="1">
    <source>
        <dbReference type="SAM" id="MobiDB-lite"/>
    </source>
</evidence>
<reference evidence="3 4" key="1">
    <citation type="submission" date="2021-07" db="EMBL/GenBank/DDBJ databases">
        <authorList>
            <person name="Palmer J.M."/>
        </authorList>
    </citation>
    <scope>NUCLEOTIDE SEQUENCE [LARGE SCALE GENOMIC DNA]</scope>
    <source>
        <strain evidence="3 4">AT_MEX2019</strain>
        <tissue evidence="3">Muscle</tissue>
    </source>
</reference>
<feature type="compositionally biased region" description="Basic and acidic residues" evidence="1">
    <location>
        <begin position="60"/>
        <end position="90"/>
    </location>
</feature>
<protein>
    <recommendedName>
        <fullName evidence="5">Secreted protein</fullName>
    </recommendedName>
</protein>
<evidence type="ECO:0000313" key="4">
    <source>
        <dbReference type="Proteomes" id="UP001345963"/>
    </source>
</evidence>
<sequence>MSPSQTSSCCSFFFFGLMVVSVAIYCSHTNTPTREKTSAPPTNAVTVEHCSLLGDGTLQSEREHKKSTNREGRFVSHTESEFVSEKEASGRRKYLFKKHQI</sequence>
<evidence type="ECO:0000256" key="2">
    <source>
        <dbReference type="SAM" id="SignalP"/>
    </source>
</evidence>
<accession>A0ABU7CIH2</accession>
<evidence type="ECO:0008006" key="5">
    <source>
        <dbReference type="Google" id="ProtNLM"/>
    </source>
</evidence>
<keyword evidence="4" id="KW-1185">Reference proteome</keyword>
<organism evidence="3 4">
    <name type="scientific">Ataeniobius toweri</name>
    <dbReference type="NCBI Taxonomy" id="208326"/>
    <lineage>
        <taxon>Eukaryota</taxon>
        <taxon>Metazoa</taxon>
        <taxon>Chordata</taxon>
        <taxon>Craniata</taxon>
        <taxon>Vertebrata</taxon>
        <taxon>Euteleostomi</taxon>
        <taxon>Actinopterygii</taxon>
        <taxon>Neopterygii</taxon>
        <taxon>Teleostei</taxon>
        <taxon>Neoteleostei</taxon>
        <taxon>Acanthomorphata</taxon>
        <taxon>Ovalentaria</taxon>
        <taxon>Atherinomorphae</taxon>
        <taxon>Cyprinodontiformes</taxon>
        <taxon>Goodeidae</taxon>
        <taxon>Ataeniobius</taxon>
    </lineage>
</organism>
<feature type="region of interest" description="Disordered" evidence="1">
    <location>
        <begin position="58"/>
        <end position="90"/>
    </location>
</feature>
<dbReference type="Proteomes" id="UP001345963">
    <property type="component" value="Unassembled WGS sequence"/>
</dbReference>
<evidence type="ECO:0000313" key="3">
    <source>
        <dbReference type="EMBL" id="MED6262776.1"/>
    </source>
</evidence>